<evidence type="ECO:0008006" key="3">
    <source>
        <dbReference type="Google" id="ProtNLM"/>
    </source>
</evidence>
<comment type="caution">
    <text evidence="1">The sequence shown here is derived from an EMBL/GenBank/DDBJ whole genome shotgun (WGS) entry which is preliminary data.</text>
</comment>
<keyword evidence="2" id="KW-1185">Reference proteome</keyword>
<dbReference type="EMBL" id="JAEHFJ010000006">
    <property type="protein sequence ID" value="MBJ2175288.1"/>
    <property type="molecule type" value="Genomic_DNA"/>
</dbReference>
<evidence type="ECO:0000313" key="2">
    <source>
        <dbReference type="Proteomes" id="UP000623301"/>
    </source>
</evidence>
<proteinExistence type="predicted"/>
<sequence>MRYLIVILTFILIYSCAEQGDVDQFKIGTFKTHLDESDATSVAFRNDNIQIETYDNVKDTFAIKWNSNFEYELTKLKPKTQLDSTPFIVKITGIKDNSYSFTAHYKGSNFKQKGTAIKLNSEKSEKQGD</sequence>
<reference evidence="1 2" key="1">
    <citation type="submission" date="2020-12" db="EMBL/GenBank/DDBJ databases">
        <title>Aureibaculum luteum sp. nov. and Aureibaculum flavum sp. nov., novel members of the family Flavobacteriaceae isolated from Antarctic intertidal sediments.</title>
        <authorList>
            <person name="He X."/>
            <person name="Zhang X."/>
        </authorList>
    </citation>
    <scope>NUCLEOTIDE SEQUENCE [LARGE SCALE GENOMIC DNA]</scope>
    <source>
        <strain evidence="1 2">A20</strain>
    </source>
</reference>
<accession>A0ABS0WTJ2</accession>
<organism evidence="1 2">
    <name type="scientific">Aureibaculum flavum</name>
    <dbReference type="NCBI Taxonomy" id="2795986"/>
    <lineage>
        <taxon>Bacteria</taxon>
        <taxon>Pseudomonadati</taxon>
        <taxon>Bacteroidota</taxon>
        <taxon>Flavobacteriia</taxon>
        <taxon>Flavobacteriales</taxon>
        <taxon>Flavobacteriaceae</taxon>
        <taxon>Aureibaculum</taxon>
    </lineage>
</organism>
<name>A0ABS0WTJ2_9FLAO</name>
<dbReference type="Proteomes" id="UP000623301">
    <property type="component" value="Unassembled WGS sequence"/>
</dbReference>
<gene>
    <name evidence="1" type="ORF">JBL43_13625</name>
</gene>
<dbReference type="RefSeq" id="WP_198841963.1">
    <property type="nucleotide sequence ID" value="NZ_JAEHFJ010000006.1"/>
</dbReference>
<protein>
    <recommendedName>
        <fullName evidence="3">DNA topoisomerase IV</fullName>
    </recommendedName>
</protein>
<dbReference type="PROSITE" id="PS51257">
    <property type="entry name" value="PROKAR_LIPOPROTEIN"/>
    <property type="match status" value="1"/>
</dbReference>
<evidence type="ECO:0000313" key="1">
    <source>
        <dbReference type="EMBL" id="MBJ2175288.1"/>
    </source>
</evidence>